<comment type="caution">
    <text evidence="10">The sequence shown here is derived from an EMBL/GenBank/DDBJ whole genome shotgun (WGS) entry which is preliminary data.</text>
</comment>
<keyword evidence="3 6" id="KW-0378">Hydrolase</keyword>
<keyword evidence="2" id="KW-0147">Chitin-binding</keyword>
<dbReference type="InterPro" id="IPR002557">
    <property type="entry name" value="Chitin-bd_dom"/>
</dbReference>
<keyword evidence="11" id="KW-1185">Reference proteome</keyword>
<dbReference type="InterPro" id="IPR029070">
    <property type="entry name" value="Chitinase_insertion_sf"/>
</dbReference>
<dbReference type="SUPFAM" id="SSF51445">
    <property type="entry name" value="(Trans)glycosidases"/>
    <property type="match status" value="1"/>
</dbReference>
<dbReference type="GO" id="GO:0005975">
    <property type="term" value="P:carbohydrate metabolic process"/>
    <property type="evidence" value="ECO:0007669"/>
    <property type="project" value="InterPro"/>
</dbReference>
<dbReference type="Pfam" id="PF01607">
    <property type="entry name" value="CBM_14"/>
    <property type="match status" value="1"/>
</dbReference>
<protein>
    <recommendedName>
        <fullName evidence="12">Chitinase</fullName>
    </recommendedName>
</protein>
<feature type="compositionally biased region" description="Low complexity" evidence="7">
    <location>
        <begin position="400"/>
        <end position="436"/>
    </location>
</feature>
<keyword evidence="4" id="KW-1015">Disulfide bond</keyword>
<evidence type="ECO:0000256" key="6">
    <source>
        <dbReference type="RuleBase" id="RU000489"/>
    </source>
</evidence>
<dbReference type="InterPro" id="IPR050314">
    <property type="entry name" value="Glycosyl_Hydrlase_18"/>
</dbReference>
<dbReference type="CDD" id="cd02872">
    <property type="entry name" value="GH18_chitolectin_chitotriosidase"/>
    <property type="match status" value="1"/>
</dbReference>
<dbReference type="GO" id="GO:0008061">
    <property type="term" value="F:chitin binding"/>
    <property type="evidence" value="ECO:0007669"/>
    <property type="project" value="UniProtKB-KW"/>
</dbReference>
<reference evidence="10" key="1">
    <citation type="journal article" date="2023" name="IScience">
        <title>Live-bearing cockroach genome reveals convergent evolutionary mechanisms linked to viviparity in insects and beyond.</title>
        <authorList>
            <person name="Fouks B."/>
            <person name="Harrison M.C."/>
            <person name="Mikhailova A.A."/>
            <person name="Marchal E."/>
            <person name="English S."/>
            <person name="Carruthers M."/>
            <person name="Jennings E.C."/>
            <person name="Chiamaka E.L."/>
            <person name="Frigard R.A."/>
            <person name="Pippel M."/>
            <person name="Attardo G.M."/>
            <person name="Benoit J.B."/>
            <person name="Bornberg-Bauer E."/>
            <person name="Tobe S.S."/>
        </authorList>
    </citation>
    <scope>NUCLEOTIDE SEQUENCE</scope>
    <source>
        <strain evidence="10">Stay&amp;Tobe</strain>
    </source>
</reference>
<dbReference type="InterPro" id="IPR001579">
    <property type="entry name" value="Glyco_hydro_18_chit_AS"/>
</dbReference>
<dbReference type="InterPro" id="IPR011583">
    <property type="entry name" value="Chitinase_II/V-like_cat"/>
</dbReference>
<dbReference type="PROSITE" id="PS50940">
    <property type="entry name" value="CHIT_BIND_II"/>
    <property type="match status" value="1"/>
</dbReference>
<feature type="non-terminal residue" evidence="10">
    <location>
        <position position="1"/>
    </location>
</feature>
<dbReference type="Gene3D" id="2.170.140.10">
    <property type="entry name" value="Chitin binding domain"/>
    <property type="match status" value="1"/>
</dbReference>
<gene>
    <name evidence="10" type="ORF">L9F63_022016</name>
</gene>
<dbReference type="InterPro" id="IPR036508">
    <property type="entry name" value="Chitin-bd_dom_sf"/>
</dbReference>
<evidence type="ECO:0000256" key="3">
    <source>
        <dbReference type="ARBA" id="ARBA00022801"/>
    </source>
</evidence>
<evidence type="ECO:0000256" key="5">
    <source>
        <dbReference type="ARBA" id="ARBA00023295"/>
    </source>
</evidence>
<dbReference type="PROSITE" id="PS51910">
    <property type="entry name" value="GH18_2"/>
    <property type="match status" value="1"/>
</dbReference>
<organism evidence="10 11">
    <name type="scientific">Diploptera punctata</name>
    <name type="common">Pacific beetle cockroach</name>
    <dbReference type="NCBI Taxonomy" id="6984"/>
    <lineage>
        <taxon>Eukaryota</taxon>
        <taxon>Metazoa</taxon>
        <taxon>Ecdysozoa</taxon>
        <taxon>Arthropoda</taxon>
        <taxon>Hexapoda</taxon>
        <taxon>Insecta</taxon>
        <taxon>Pterygota</taxon>
        <taxon>Neoptera</taxon>
        <taxon>Polyneoptera</taxon>
        <taxon>Dictyoptera</taxon>
        <taxon>Blattodea</taxon>
        <taxon>Blaberoidea</taxon>
        <taxon>Blaberidae</taxon>
        <taxon>Diplopterinae</taxon>
        <taxon>Diploptera</taxon>
    </lineage>
</organism>
<evidence type="ECO:0000256" key="1">
    <source>
        <dbReference type="ARBA" id="ARBA00009121"/>
    </source>
</evidence>
<dbReference type="PROSITE" id="PS01095">
    <property type="entry name" value="GH18_1"/>
    <property type="match status" value="1"/>
</dbReference>
<evidence type="ECO:0000256" key="2">
    <source>
        <dbReference type="ARBA" id="ARBA00022669"/>
    </source>
</evidence>
<dbReference type="PANTHER" id="PTHR11177:SF360">
    <property type="entry name" value="CHITINASE 4-RELATED"/>
    <property type="match status" value="1"/>
</dbReference>
<sequence>TQSNQEMSISIQIAAYQALYRIICYYGSWAVYRPGDGKYDVENIDPTLCTHIVYGFVGVSGEGQVTILDSWNEIDKAVSQCALKRFNDLKQKNPSLKVMAAAGGWNAGSYSFSTVVSSDSLIDKLVQSVLSFLETYGYDGFDLDWEYPTLRGGAAGDKSNFIKLLQKLQAAFQPKGYILSAAVSAGEATIDPAYDIPSMNQYLNFINVMTYDLHGSWDPVTGENAPLYAGPTDTTDSAKTLNVDTAIQYWISKGASKEKINLGMGTYGRSFTLQSASSSDVGAAITGPGTAGPYTREAGTLGFNEICEQKSQWTEHWNDAQQVPYATNGNQWVGYDNVRSITIKCDYIKSQGLGGGMIWSLETDDFLGKCGQGNNPLLTAIHSSLIGGGSEIYSRDPDFVTPTDPDQSTDPTNPSDTTTSSSTTTSTTTQSSVPPSGVCTTTGYVRDPSNCQVFYYCEVENGAYKATSFSCPPGTAFDTTILGCNYTDQVQC</sequence>
<feature type="domain" description="Chitin-binding type-2" evidence="8">
    <location>
        <begin position="436"/>
        <end position="492"/>
    </location>
</feature>
<evidence type="ECO:0000313" key="10">
    <source>
        <dbReference type="EMBL" id="KAJ9583635.1"/>
    </source>
</evidence>
<dbReference type="FunFam" id="3.20.20.80:FF:000097">
    <property type="entry name" value="Probable chitinase 2"/>
    <property type="match status" value="1"/>
</dbReference>
<feature type="domain" description="GH18" evidence="9">
    <location>
        <begin position="20"/>
        <end position="388"/>
    </location>
</feature>
<dbReference type="PANTHER" id="PTHR11177">
    <property type="entry name" value="CHITINASE"/>
    <property type="match status" value="1"/>
</dbReference>
<accession>A0AAD7ZNE3</accession>
<dbReference type="FunFam" id="3.10.50.10:FF:000001">
    <property type="entry name" value="Chitinase 3-like 1"/>
    <property type="match status" value="1"/>
</dbReference>
<dbReference type="SMART" id="SM00636">
    <property type="entry name" value="Glyco_18"/>
    <property type="match status" value="1"/>
</dbReference>
<dbReference type="GO" id="GO:0005576">
    <property type="term" value="C:extracellular region"/>
    <property type="evidence" value="ECO:0007669"/>
    <property type="project" value="InterPro"/>
</dbReference>
<dbReference type="AlphaFoldDB" id="A0AAD7ZNE3"/>
<dbReference type="EMBL" id="JASPKZ010007558">
    <property type="protein sequence ID" value="KAJ9583635.1"/>
    <property type="molecule type" value="Genomic_DNA"/>
</dbReference>
<dbReference type="Pfam" id="PF00704">
    <property type="entry name" value="Glyco_hydro_18"/>
    <property type="match status" value="1"/>
</dbReference>
<evidence type="ECO:0008006" key="12">
    <source>
        <dbReference type="Google" id="ProtNLM"/>
    </source>
</evidence>
<dbReference type="GO" id="GO:0004568">
    <property type="term" value="F:chitinase activity"/>
    <property type="evidence" value="ECO:0007669"/>
    <property type="project" value="TreeGrafter"/>
</dbReference>
<dbReference type="Gene3D" id="3.20.20.80">
    <property type="entry name" value="Glycosidases"/>
    <property type="match status" value="1"/>
</dbReference>
<dbReference type="InterPro" id="IPR017853">
    <property type="entry name" value="GH"/>
</dbReference>
<dbReference type="Proteomes" id="UP001233999">
    <property type="component" value="Unassembled WGS sequence"/>
</dbReference>
<dbReference type="GO" id="GO:0006032">
    <property type="term" value="P:chitin catabolic process"/>
    <property type="evidence" value="ECO:0007669"/>
    <property type="project" value="TreeGrafter"/>
</dbReference>
<proteinExistence type="inferred from homology"/>
<name>A0AAD7ZNE3_DIPPU</name>
<comment type="similarity">
    <text evidence="1">Belongs to the glycosyl hydrolase 18 family. Chitinase class II subfamily.</text>
</comment>
<evidence type="ECO:0000256" key="4">
    <source>
        <dbReference type="ARBA" id="ARBA00023157"/>
    </source>
</evidence>
<reference evidence="10" key="2">
    <citation type="submission" date="2023-05" db="EMBL/GenBank/DDBJ databases">
        <authorList>
            <person name="Fouks B."/>
        </authorList>
    </citation>
    <scope>NUCLEOTIDE SEQUENCE</scope>
    <source>
        <strain evidence="10">Stay&amp;Tobe</strain>
        <tissue evidence="10">Testes</tissue>
    </source>
</reference>
<feature type="region of interest" description="Disordered" evidence="7">
    <location>
        <begin position="393"/>
        <end position="437"/>
    </location>
</feature>
<dbReference type="SUPFAM" id="SSF54556">
    <property type="entry name" value="Chitinase insertion domain"/>
    <property type="match status" value="1"/>
</dbReference>
<dbReference type="SUPFAM" id="SSF57625">
    <property type="entry name" value="Invertebrate chitin-binding proteins"/>
    <property type="match status" value="1"/>
</dbReference>
<evidence type="ECO:0000259" key="9">
    <source>
        <dbReference type="PROSITE" id="PS51910"/>
    </source>
</evidence>
<evidence type="ECO:0000259" key="8">
    <source>
        <dbReference type="PROSITE" id="PS50940"/>
    </source>
</evidence>
<evidence type="ECO:0000256" key="7">
    <source>
        <dbReference type="SAM" id="MobiDB-lite"/>
    </source>
</evidence>
<dbReference type="SMART" id="SM00494">
    <property type="entry name" value="ChtBD2"/>
    <property type="match status" value="1"/>
</dbReference>
<evidence type="ECO:0000313" key="11">
    <source>
        <dbReference type="Proteomes" id="UP001233999"/>
    </source>
</evidence>
<keyword evidence="5 6" id="KW-0326">Glycosidase</keyword>
<dbReference type="Gene3D" id="3.10.50.10">
    <property type="match status" value="1"/>
</dbReference>
<dbReference type="InterPro" id="IPR001223">
    <property type="entry name" value="Glyco_hydro18_cat"/>
</dbReference>